<organism evidence="1 2">
    <name type="scientific">Jejudonia soesokkakensis</name>
    <dbReference type="NCBI Taxonomy" id="1323432"/>
    <lineage>
        <taxon>Bacteria</taxon>
        <taxon>Pseudomonadati</taxon>
        <taxon>Bacteroidota</taxon>
        <taxon>Flavobacteriia</taxon>
        <taxon>Flavobacteriales</taxon>
        <taxon>Flavobacteriaceae</taxon>
        <taxon>Jejudonia</taxon>
    </lineage>
</organism>
<accession>A0ABW2MVG3</accession>
<keyword evidence="2" id="KW-1185">Reference proteome</keyword>
<dbReference type="Proteomes" id="UP001596415">
    <property type="component" value="Unassembled WGS sequence"/>
</dbReference>
<evidence type="ECO:0008006" key="3">
    <source>
        <dbReference type="Google" id="ProtNLM"/>
    </source>
</evidence>
<name>A0ABW2MVG3_9FLAO</name>
<sequence length="82" mass="8851">MATKKQTTVIDTAANLALKGATKVNDLALATTEKAFTTSFSVAEKCIAINTMILKKGFDIAASQQDMAFDLLETLKKKIVKK</sequence>
<evidence type="ECO:0000313" key="1">
    <source>
        <dbReference type="EMBL" id="MFC7357525.1"/>
    </source>
</evidence>
<dbReference type="RefSeq" id="WP_380217371.1">
    <property type="nucleotide sequence ID" value="NZ_JBHTBN010000003.1"/>
</dbReference>
<dbReference type="EMBL" id="JBHTBN010000003">
    <property type="protein sequence ID" value="MFC7357525.1"/>
    <property type="molecule type" value="Genomic_DNA"/>
</dbReference>
<proteinExistence type="predicted"/>
<protein>
    <recommendedName>
        <fullName evidence="3">Phasin domain-containing protein</fullName>
    </recommendedName>
</protein>
<reference evidence="2" key="1">
    <citation type="journal article" date="2019" name="Int. J. Syst. Evol. Microbiol.">
        <title>The Global Catalogue of Microorganisms (GCM) 10K type strain sequencing project: providing services to taxonomists for standard genome sequencing and annotation.</title>
        <authorList>
            <consortium name="The Broad Institute Genomics Platform"/>
            <consortium name="The Broad Institute Genome Sequencing Center for Infectious Disease"/>
            <person name="Wu L."/>
            <person name="Ma J."/>
        </authorList>
    </citation>
    <scope>NUCLEOTIDE SEQUENCE [LARGE SCALE GENOMIC DNA]</scope>
    <source>
        <strain evidence="2">CGMCC 1.16306</strain>
    </source>
</reference>
<gene>
    <name evidence="1" type="ORF">ACFQO1_07485</name>
</gene>
<comment type="caution">
    <text evidence="1">The sequence shown here is derived from an EMBL/GenBank/DDBJ whole genome shotgun (WGS) entry which is preliminary data.</text>
</comment>
<evidence type="ECO:0000313" key="2">
    <source>
        <dbReference type="Proteomes" id="UP001596415"/>
    </source>
</evidence>